<name>A0A161RPV0_9MICO</name>
<evidence type="ECO:0000256" key="3">
    <source>
        <dbReference type="ARBA" id="ARBA00022989"/>
    </source>
</evidence>
<evidence type="ECO:0000313" key="7">
    <source>
        <dbReference type="EMBL" id="PAK96318.1"/>
    </source>
</evidence>
<keyword evidence="4 5" id="KW-0472">Membrane</keyword>
<evidence type="ECO:0000256" key="2">
    <source>
        <dbReference type="ARBA" id="ARBA00022692"/>
    </source>
</evidence>
<comment type="subcellular location">
    <subcellularLocation>
        <location evidence="1">Membrane</location>
        <topology evidence="1">Multi-pass membrane protein</topology>
    </subcellularLocation>
</comment>
<dbReference type="Proteomes" id="UP000594979">
    <property type="component" value="Chromosome"/>
</dbReference>
<dbReference type="EMBL" id="CP065682">
    <property type="protein sequence ID" value="QPS32469.1"/>
    <property type="molecule type" value="Genomic_DNA"/>
</dbReference>
<dbReference type="PANTHER" id="PTHR33514:SF13">
    <property type="entry name" value="PROTEIN ABCI12, CHLOROPLASTIC"/>
    <property type="match status" value="1"/>
</dbReference>
<feature type="transmembrane region" description="Helical" evidence="5">
    <location>
        <begin position="243"/>
        <end position="262"/>
    </location>
</feature>
<evidence type="ECO:0000313" key="9">
    <source>
        <dbReference type="Proteomes" id="UP000076612"/>
    </source>
</evidence>
<evidence type="ECO:0000256" key="1">
    <source>
        <dbReference type="ARBA" id="ARBA00004141"/>
    </source>
</evidence>
<dbReference type="AlphaFoldDB" id="A0A161RPV0"/>
<reference evidence="6" key="2">
    <citation type="submission" date="2016-01" db="EMBL/GenBank/DDBJ databases">
        <authorList>
            <person name="Hong K.W."/>
        </authorList>
    </citation>
    <scope>NUCLEOTIDE SEQUENCE</scope>
    <source>
        <strain evidence="6">M40</strain>
    </source>
</reference>
<keyword evidence="3 5" id="KW-1133">Transmembrane helix</keyword>
<dbReference type="KEGG" id="bcau:I6G59_10585"/>
<dbReference type="GeneID" id="99772459"/>
<protein>
    <submittedName>
        <fullName evidence="6">Cobalt transporter</fullName>
    </submittedName>
    <submittedName>
        <fullName evidence="8">Energy-coupling factor transporter transmembrane protein EcfT</fullName>
    </submittedName>
</protein>
<evidence type="ECO:0000313" key="11">
    <source>
        <dbReference type="Proteomes" id="UP000594979"/>
    </source>
</evidence>
<keyword evidence="2 5" id="KW-0812">Transmembrane</keyword>
<dbReference type="InterPro" id="IPR003339">
    <property type="entry name" value="ABC/ECF_trnsptr_transmembrane"/>
</dbReference>
<dbReference type="RefSeq" id="WP_009375002.1">
    <property type="nucleotide sequence ID" value="NZ_CBDRLP010000025.1"/>
</dbReference>
<feature type="transmembrane region" description="Helical" evidence="5">
    <location>
        <begin position="20"/>
        <end position="49"/>
    </location>
</feature>
<dbReference type="GO" id="GO:0005886">
    <property type="term" value="C:plasma membrane"/>
    <property type="evidence" value="ECO:0007669"/>
    <property type="project" value="TreeGrafter"/>
</dbReference>
<organism evidence="6 9">
    <name type="scientific">Brevibacterium casei</name>
    <dbReference type="NCBI Taxonomy" id="33889"/>
    <lineage>
        <taxon>Bacteria</taxon>
        <taxon>Bacillati</taxon>
        <taxon>Actinomycetota</taxon>
        <taxon>Actinomycetes</taxon>
        <taxon>Micrococcales</taxon>
        <taxon>Brevibacteriaceae</taxon>
        <taxon>Brevibacterium</taxon>
    </lineage>
</organism>
<sequence>MSSSALTETGSRRLHPATEIIVLGCALVLVFGIPSPVIPLIVLVGSAVAAVASPTVKVTTWAATVAALCVPMLIVVGLVQGLFYPGAEVHVLWQAGPVRLSVEGLAIAVQLWLRVTALVALCAVIGLGSDAARLFDGLIALGLPASIAYVCASSLNLIPLVRGRVRTVLDARAARGWAVDRWSVRVRLLPGIVTGLFTSLLVTVDQRHEVLDQRGFAASDHSVSLQDHSDSHWQRLLRRGGPVLTLILIVLSVIGLLPLPGAEEMLGGLR</sequence>
<proteinExistence type="predicted"/>
<evidence type="ECO:0000313" key="8">
    <source>
        <dbReference type="EMBL" id="QPS32469.1"/>
    </source>
</evidence>
<evidence type="ECO:0000313" key="10">
    <source>
        <dbReference type="Proteomes" id="UP000216867"/>
    </source>
</evidence>
<dbReference type="EMBL" id="LQQR01000078">
    <property type="protein sequence ID" value="KZE09984.1"/>
    <property type="molecule type" value="Genomic_DNA"/>
</dbReference>
<evidence type="ECO:0000313" key="6">
    <source>
        <dbReference type="EMBL" id="KZE09984.1"/>
    </source>
</evidence>
<dbReference type="PANTHER" id="PTHR33514">
    <property type="entry name" value="PROTEIN ABCI12, CHLOROPLASTIC"/>
    <property type="match status" value="1"/>
</dbReference>
<feature type="transmembrane region" description="Helical" evidence="5">
    <location>
        <begin position="61"/>
        <end position="84"/>
    </location>
</feature>
<evidence type="ECO:0000256" key="5">
    <source>
        <dbReference type="SAM" id="Phobius"/>
    </source>
</evidence>
<dbReference type="Pfam" id="PF02361">
    <property type="entry name" value="CbiQ"/>
    <property type="match status" value="1"/>
</dbReference>
<gene>
    <name evidence="6" type="ORF">AVW13_03510</name>
    <name evidence="7" type="ORF">B8X04_06075</name>
    <name evidence="8" type="ORF">I6G59_10585</name>
</gene>
<dbReference type="STRING" id="33889.AVW13_03510"/>
<reference evidence="8 11" key="4">
    <citation type="submission" date="2020-12" db="EMBL/GenBank/DDBJ databases">
        <title>FDA dAtabase for Regulatory Grade micrObial Sequences (FDA-ARGOS): Supporting development and validation of Infectious Disease Dx tests.</title>
        <authorList>
            <person name="Sproer C."/>
            <person name="Gronow S."/>
            <person name="Severitt S."/>
            <person name="Schroder I."/>
            <person name="Tallon L."/>
            <person name="Sadzewicz L."/>
            <person name="Zhao X."/>
            <person name="Boylan J."/>
            <person name="Ott S."/>
            <person name="Bowen H."/>
            <person name="Vavikolanu K."/>
            <person name="Mehta A."/>
            <person name="Aluvathingal J."/>
            <person name="Nadendla S."/>
            <person name="Lowell S."/>
            <person name="Myers T."/>
            <person name="Yan Y."/>
            <person name="Sichtig H."/>
        </authorList>
    </citation>
    <scope>NUCLEOTIDE SEQUENCE [LARGE SCALE GENOMIC DNA]</scope>
    <source>
        <strain evidence="8 11">FDAARGOS_902</strain>
    </source>
</reference>
<accession>A0A161RPV0</accession>
<feature type="transmembrane region" description="Helical" evidence="5">
    <location>
        <begin position="104"/>
        <end position="127"/>
    </location>
</feature>
<reference evidence="9" key="1">
    <citation type="submission" date="2016-01" db="EMBL/GenBank/DDBJ databases">
        <title>Draft genome of Chromobacterium sp. F49.</title>
        <authorList>
            <person name="Hong K.W."/>
        </authorList>
    </citation>
    <scope>NUCLEOTIDE SEQUENCE [LARGE SCALE GENOMIC DNA]</scope>
    <source>
        <strain evidence="9">M40</strain>
    </source>
</reference>
<dbReference type="CDD" id="cd16914">
    <property type="entry name" value="EcfT"/>
    <property type="match status" value="1"/>
</dbReference>
<dbReference type="Proteomes" id="UP000216867">
    <property type="component" value="Unassembled WGS sequence"/>
</dbReference>
<dbReference type="Proteomes" id="UP000076612">
    <property type="component" value="Unassembled WGS sequence"/>
</dbReference>
<evidence type="ECO:0000256" key="4">
    <source>
        <dbReference type="ARBA" id="ARBA00023136"/>
    </source>
</evidence>
<reference evidence="7 10" key="3">
    <citation type="submission" date="2017-04" db="EMBL/GenBank/DDBJ databases">
        <title>Kefir bacterial isolates.</title>
        <authorList>
            <person name="Kim Y."/>
            <person name="Blasche S."/>
            <person name="Patil K.R."/>
        </authorList>
    </citation>
    <scope>NUCLEOTIDE SEQUENCE [LARGE SCALE GENOMIC DNA]</scope>
    <source>
        <strain evidence="7 10">OG2</strain>
    </source>
</reference>
<feature type="transmembrane region" description="Helical" evidence="5">
    <location>
        <begin position="139"/>
        <end position="162"/>
    </location>
</feature>
<dbReference type="EMBL" id="NCWY01000004">
    <property type="protein sequence ID" value="PAK96318.1"/>
    <property type="molecule type" value="Genomic_DNA"/>
</dbReference>